<feature type="region of interest" description="Disordered" evidence="1">
    <location>
        <begin position="1"/>
        <end position="31"/>
    </location>
</feature>
<evidence type="ECO:0000313" key="3">
    <source>
        <dbReference type="Proteomes" id="UP000219467"/>
    </source>
</evidence>
<dbReference type="AlphaFoldDB" id="A0A285D5C5"/>
<gene>
    <name evidence="2" type="ORF">SAMN05878503_12717</name>
</gene>
<organism evidence="2 3">
    <name type="scientific">Cereibacter ovatus</name>
    <dbReference type="NCBI Taxonomy" id="439529"/>
    <lineage>
        <taxon>Bacteria</taxon>
        <taxon>Pseudomonadati</taxon>
        <taxon>Pseudomonadota</taxon>
        <taxon>Alphaproteobacteria</taxon>
        <taxon>Rhodobacterales</taxon>
        <taxon>Paracoccaceae</taxon>
        <taxon>Cereibacter</taxon>
    </lineage>
</organism>
<evidence type="ECO:0000256" key="1">
    <source>
        <dbReference type="SAM" id="MobiDB-lite"/>
    </source>
</evidence>
<keyword evidence="3" id="KW-1185">Reference proteome</keyword>
<name>A0A285D5C5_9RHOB</name>
<reference evidence="3" key="1">
    <citation type="submission" date="2017-08" db="EMBL/GenBank/DDBJ databases">
        <authorList>
            <person name="Varghese N."/>
            <person name="Submissions S."/>
        </authorList>
    </citation>
    <scope>NUCLEOTIDE SEQUENCE [LARGE SCALE GENOMIC DNA]</scope>
    <source>
        <strain evidence="3">JA234</strain>
    </source>
</reference>
<accession>A0A285D5C5</accession>
<feature type="region of interest" description="Disordered" evidence="1">
    <location>
        <begin position="184"/>
        <end position="217"/>
    </location>
</feature>
<proteinExistence type="predicted"/>
<evidence type="ECO:0000313" key="2">
    <source>
        <dbReference type="EMBL" id="SNX74865.1"/>
    </source>
</evidence>
<dbReference type="EMBL" id="OAOQ01000027">
    <property type="protein sequence ID" value="SNX74865.1"/>
    <property type="molecule type" value="Genomic_DNA"/>
</dbReference>
<dbReference type="Proteomes" id="UP000219467">
    <property type="component" value="Unassembled WGS sequence"/>
</dbReference>
<feature type="compositionally biased region" description="Low complexity" evidence="1">
    <location>
        <begin position="1"/>
        <end position="14"/>
    </location>
</feature>
<sequence length="255" mass="25672">MGGPGAARAGAFGRHGQDAKRWRPAGASAPQVQRPRAGFAAAGSLIAFKGAVSALRFVGLLGKGGALDLMAMGLGAISRATDGIAASAGRVGPAMAAAAAQTETAAARMKAAVRGVQIGGLLAAAQGAYHFSRVPQFETKAEIEEWQRGNREQLEGNLRSLPGLGGLMELYDDALEWRKGAFGGGLSDRPAGAPPAKGGLSDRGTAPAAPPPANVSVGGITINAPQNADANAIADEVVRKLADRARGGLHDEATP</sequence>
<protein>
    <submittedName>
        <fullName evidence="2">Uncharacterized protein</fullName>
    </submittedName>
</protein>